<accession>A0A699Z071</accession>
<comment type="caution">
    <text evidence="2">The sequence shown here is derived from an EMBL/GenBank/DDBJ whole genome shotgun (WGS) entry which is preliminary data.</text>
</comment>
<dbReference type="PANTHER" id="PTHR43358">
    <property type="entry name" value="ALPHA/BETA-HYDROLASE"/>
    <property type="match status" value="1"/>
</dbReference>
<evidence type="ECO:0000313" key="2">
    <source>
        <dbReference type="EMBL" id="GFH14895.1"/>
    </source>
</evidence>
<feature type="region of interest" description="Disordered" evidence="1">
    <location>
        <begin position="231"/>
        <end position="263"/>
    </location>
</feature>
<dbReference type="PANTHER" id="PTHR43358:SF4">
    <property type="entry name" value="ALPHA_BETA HYDROLASE FOLD-1 DOMAIN-CONTAINING PROTEIN"/>
    <property type="match status" value="1"/>
</dbReference>
<dbReference type="Gene3D" id="3.40.50.1820">
    <property type="entry name" value="alpha/beta hydrolase"/>
    <property type="match status" value="1"/>
</dbReference>
<dbReference type="InterPro" id="IPR029058">
    <property type="entry name" value="AB_hydrolase_fold"/>
</dbReference>
<protein>
    <submittedName>
        <fullName evidence="2">Hydrolase_4 domain-containing protein</fullName>
    </submittedName>
</protein>
<feature type="region of interest" description="Disordered" evidence="1">
    <location>
        <begin position="185"/>
        <end position="219"/>
    </location>
</feature>
<dbReference type="AlphaFoldDB" id="A0A699Z071"/>
<keyword evidence="2" id="KW-0378">Hydrolase</keyword>
<dbReference type="Proteomes" id="UP000485058">
    <property type="component" value="Unassembled WGS sequence"/>
</dbReference>
<dbReference type="GO" id="GO:0016787">
    <property type="term" value="F:hydrolase activity"/>
    <property type="evidence" value="ECO:0007669"/>
    <property type="project" value="UniProtKB-KW"/>
</dbReference>
<dbReference type="EMBL" id="BLLF01000779">
    <property type="protein sequence ID" value="GFH14895.1"/>
    <property type="molecule type" value="Genomic_DNA"/>
</dbReference>
<sequence length="281" mass="30473">MDFAVDDVEVAVQHLRGSGLVSTLGLWGRSMGAVTALMYSARDPSIAGVVVDSPFAKLTDLMMEIVEEQQLPIPRMLTQGALFVMRHSVSPVDLVASSFTPALFGHAKDDTFIRMHHSERLYEAYAGDKNFIKVDGDHNSRRPEFFYQSVAIFFHNTLKLDEMLEGGNPLATDTMAHADLTAEMEGLRPQQQWPRRSKDTRGPGSEDLEHFSRPGDRGGLAGVLTSSLAADSPTGLAADDEADLESSSQALLPNGHGGGEQEEDALLALALSLSLQEAARH</sequence>
<evidence type="ECO:0000313" key="3">
    <source>
        <dbReference type="Proteomes" id="UP000485058"/>
    </source>
</evidence>
<dbReference type="PROSITE" id="PS50330">
    <property type="entry name" value="UIM"/>
    <property type="match status" value="1"/>
</dbReference>
<feature type="compositionally biased region" description="Basic and acidic residues" evidence="1">
    <location>
        <begin position="207"/>
        <end position="216"/>
    </location>
</feature>
<gene>
    <name evidence="2" type="ORF">HaLaN_11029</name>
</gene>
<dbReference type="InterPro" id="IPR003903">
    <property type="entry name" value="UIM_dom"/>
</dbReference>
<reference evidence="2 3" key="1">
    <citation type="submission" date="2020-02" db="EMBL/GenBank/DDBJ databases">
        <title>Draft genome sequence of Haematococcus lacustris strain NIES-144.</title>
        <authorList>
            <person name="Morimoto D."/>
            <person name="Nakagawa S."/>
            <person name="Yoshida T."/>
            <person name="Sawayama S."/>
        </authorList>
    </citation>
    <scope>NUCLEOTIDE SEQUENCE [LARGE SCALE GENOMIC DNA]</scope>
    <source>
        <strain evidence="2 3">NIES-144</strain>
    </source>
</reference>
<dbReference type="SUPFAM" id="SSF53474">
    <property type="entry name" value="alpha/beta-Hydrolases"/>
    <property type="match status" value="1"/>
</dbReference>
<name>A0A699Z071_HAELA</name>
<organism evidence="2 3">
    <name type="scientific">Haematococcus lacustris</name>
    <name type="common">Green alga</name>
    <name type="synonym">Haematococcus pluvialis</name>
    <dbReference type="NCBI Taxonomy" id="44745"/>
    <lineage>
        <taxon>Eukaryota</taxon>
        <taxon>Viridiplantae</taxon>
        <taxon>Chlorophyta</taxon>
        <taxon>core chlorophytes</taxon>
        <taxon>Chlorophyceae</taxon>
        <taxon>CS clade</taxon>
        <taxon>Chlamydomonadales</taxon>
        <taxon>Haematococcaceae</taxon>
        <taxon>Haematococcus</taxon>
    </lineage>
</organism>
<dbReference type="InterPro" id="IPR052920">
    <property type="entry name" value="DNA-binding_regulatory"/>
</dbReference>
<keyword evidence="3" id="KW-1185">Reference proteome</keyword>
<feature type="non-terminal residue" evidence="2">
    <location>
        <position position="1"/>
    </location>
</feature>
<evidence type="ECO:0000256" key="1">
    <source>
        <dbReference type="SAM" id="MobiDB-lite"/>
    </source>
</evidence>
<proteinExistence type="predicted"/>